<sequence>MSYGVWRRRRVSVGSILIVCALCAGTGLLMLNLRQVDPPTSPDFYMQIGNLDSESENGGRVELETEPQSKSKRNSSSCATVEEMGKEFEGGKFWEESLRVRKFIQHHFDLNGASRVRNLPPELFCRHGFVMGKASEAGFGNEMYKILSGAALSIMLNRSLIIGQTRGKFPFGDYISYSKFSFTMREIKHLWRLNKCVKKYGRQLVMRTDDFEKPAQTNVLCSNWMKWKQPIIWFQGTNDAVAAQFFLKNIHPQMRNAASAIFGKPEVLHSRPNVFGELMRVLITPSEDVQAAVNWVLGGAEPDISLHMRMLMNKSVRAAQAAVKCIKKAMHNVGKSPKPRVVLASDNPSLVKSITPTISKFAEVIHFDYELFKGNISNGRKGLHSLDFRVKDWGPAPRWVAFVDFFLASRAKHAVVSGAHRRVGTTYAQLIAALAAANSLGTYMHIVLESYLFTNVAQKCYNLRSILSFSGDKPTGSSFAFLSSFQGDLLRGGLRFQIGWGHVWNRFAGPLGCHSQPNQCAFTPLLPPAWWDGLWQSPLPRDIKRLAEYGIELSGFGTIDENHLQSFCSSRKVVEKTIPFLL</sequence>
<accession>A0A5N5G9I1</accession>
<gene>
    <name evidence="3" type="ORF">D8674_018124</name>
</gene>
<proteinExistence type="predicted"/>
<keyword evidence="2" id="KW-1133">Transmembrane helix</keyword>
<reference evidence="3 4" key="1">
    <citation type="submission" date="2019-09" db="EMBL/GenBank/DDBJ databases">
        <authorList>
            <person name="Ou C."/>
        </authorList>
    </citation>
    <scope>NUCLEOTIDE SEQUENCE [LARGE SCALE GENOMIC DNA]</scope>
    <source>
        <strain evidence="3">S2</strain>
        <tissue evidence="3">Leaf</tissue>
    </source>
</reference>
<keyword evidence="2" id="KW-0812">Transmembrane</keyword>
<reference evidence="4" key="2">
    <citation type="submission" date="2019-10" db="EMBL/GenBank/DDBJ databases">
        <title>A de novo genome assembly of a pear dwarfing rootstock.</title>
        <authorList>
            <person name="Wang F."/>
            <person name="Wang J."/>
            <person name="Li S."/>
            <person name="Zhang Y."/>
            <person name="Fang M."/>
            <person name="Ma L."/>
            <person name="Zhao Y."/>
            <person name="Jiang S."/>
        </authorList>
    </citation>
    <scope>NUCLEOTIDE SEQUENCE [LARGE SCALE GENOMIC DNA]</scope>
</reference>
<dbReference type="PANTHER" id="PTHR35736">
    <property type="entry name" value="EXPRESSED PROTEIN"/>
    <property type="match status" value="1"/>
</dbReference>
<comment type="caution">
    <text evidence="3">The sequence shown here is derived from an EMBL/GenBank/DDBJ whole genome shotgun (WGS) entry which is preliminary data.</text>
</comment>
<evidence type="ECO:0000256" key="2">
    <source>
        <dbReference type="SAM" id="Phobius"/>
    </source>
</evidence>
<organism evidence="3 4">
    <name type="scientific">Pyrus ussuriensis x Pyrus communis</name>
    <dbReference type="NCBI Taxonomy" id="2448454"/>
    <lineage>
        <taxon>Eukaryota</taxon>
        <taxon>Viridiplantae</taxon>
        <taxon>Streptophyta</taxon>
        <taxon>Embryophyta</taxon>
        <taxon>Tracheophyta</taxon>
        <taxon>Spermatophyta</taxon>
        <taxon>Magnoliopsida</taxon>
        <taxon>eudicotyledons</taxon>
        <taxon>Gunneridae</taxon>
        <taxon>Pentapetalae</taxon>
        <taxon>rosids</taxon>
        <taxon>fabids</taxon>
        <taxon>Rosales</taxon>
        <taxon>Rosaceae</taxon>
        <taxon>Amygdaloideae</taxon>
        <taxon>Maleae</taxon>
        <taxon>Pyrus</taxon>
    </lineage>
</organism>
<feature type="compositionally biased region" description="Basic and acidic residues" evidence="1">
    <location>
        <begin position="57"/>
        <end position="69"/>
    </location>
</feature>
<evidence type="ECO:0000313" key="4">
    <source>
        <dbReference type="Proteomes" id="UP000327157"/>
    </source>
</evidence>
<keyword evidence="2" id="KW-0472">Membrane</keyword>
<feature type="region of interest" description="Disordered" evidence="1">
    <location>
        <begin position="48"/>
        <end position="78"/>
    </location>
</feature>
<name>A0A5N5G9I1_9ROSA</name>
<dbReference type="PANTHER" id="PTHR35736:SF1">
    <property type="entry name" value="EXPRESSED PROTEIN"/>
    <property type="match status" value="1"/>
</dbReference>
<protein>
    <submittedName>
        <fullName evidence="3">Uncharacterized protein</fullName>
    </submittedName>
</protein>
<evidence type="ECO:0000256" key="1">
    <source>
        <dbReference type="SAM" id="MobiDB-lite"/>
    </source>
</evidence>
<dbReference type="OrthoDB" id="1930927at2759"/>
<dbReference type="EMBL" id="SMOL01000487">
    <property type="protein sequence ID" value="KAB2610092.1"/>
    <property type="molecule type" value="Genomic_DNA"/>
</dbReference>
<dbReference type="Proteomes" id="UP000327157">
    <property type="component" value="Chromosome 17"/>
</dbReference>
<dbReference type="Pfam" id="PF25102">
    <property type="entry name" value="DUF7810"/>
    <property type="match status" value="2"/>
</dbReference>
<dbReference type="AlphaFoldDB" id="A0A5N5G9I1"/>
<reference evidence="3 4" key="3">
    <citation type="submission" date="2019-11" db="EMBL/GenBank/DDBJ databases">
        <title>A de novo genome assembly of a pear dwarfing rootstock.</title>
        <authorList>
            <person name="Wang F."/>
            <person name="Wang J."/>
            <person name="Li S."/>
            <person name="Zhang Y."/>
            <person name="Fang M."/>
            <person name="Ma L."/>
            <person name="Zhao Y."/>
            <person name="Jiang S."/>
        </authorList>
    </citation>
    <scope>NUCLEOTIDE SEQUENCE [LARGE SCALE GENOMIC DNA]</scope>
    <source>
        <strain evidence="3">S2</strain>
        <tissue evidence="3">Leaf</tissue>
    </source>
</reference>
<keyword evidence="4" id="KW-1185">Reference proteome</keyword>
<feature type="transmembrane region" description="Helical" evidence="2">
    <location>
        <begin position="12"/>
        <end position="31"/>
    </location>
</feature>
<dbReference type="InterPro" id="IPR056712">
    <property type="entry name" value="DUF7810"/>
</dbReference>
<evidence type="ECO:0000313" key="3">
    <source>
        <dbReference type="EMBL" id="KAB2610092.1"/>
    </source>
</evidence>